<evidence type="ECO:0000313" key="3">
    <source>
        <dbReference type="Proteomes" id="UP000252015"/>
    </source>
</evidence>
<protein>
    <recommendedName>
        <fullName evidence="4">Lipoprotein LpqJ</fullName>
    </recommendedName>
</protein>
<organism evidence="2 3">
    <name type="scientific">Mycobacterium shimoidei</name>
    <dbReference type="NCBI Taxonomy" id="29313"/>
    <lineage>
        <taxon>Bacteria</taxon>
        <taxon>Bacillati</taxon>
        <taxon>Actinomycetota</taxon>
        <taxon>Actinomycetes</taxon>
        <taxon>Mycobacteriales</taxon>
        <taxon>Mycobacteriaceae</taxon>
        <taxon>Mycobacterium</taxon>
    </lineage>
</organism>
<feature type="region of interest" description="Disordered" evidence="1">
    <location>
        <begin position="76"/>
        <end position="129"/>
    </location>
</feature>
<evidence type="ECO:0008006" key="4">
    <source>
        <dbReference type="Google" id="ProtNLM"/>
    </source>
</evidence>
<feature type="region of interest" description="Disordered" evidence="1">
    <location>
        <begin position="1"/>
        <end position="23"/>
    </location>
</feature>
<gene>
    <name evidence="2" type="ORF">MSP7336_00707</name>
</gene>
<sequence length="231" mass="24833">MRGTIYRESAATDTFPESDRRQLHSREHAGEACHCSHLRHFVSTLAYVRLSQIALASLLSGATLIAGCSSTVDGTPKALPGAGPTEPSYPRAKPTLPPPPTRKPSPPPSPTRPQAPPGAVSLPPDHNGYVFIETKSGQTRCQINTESVGCEAPFTNSPMQDGEHANGVSITADGEVHWILGNLGDIPTVTIDYRTYDAQGWTIVATQSGTRFTNSHTDHGMFVSIERVETY</sequence>
<evidence type="ECO:0000256" key="1">
    <source>
        <dbReference type="SAM" id="MobiDB-lite"/>
    </source>
</evidence>
<dbReference type="EMBL" id="UEGW01000001">
    <property type="protein sequence ID" value="SRX92482.1"/>
    <property type="molecule type" value="Genomic_DNA"/>
</dbReference>
<name>A0A375YUG7_MYCSH</name>
<dbReference type="STRING" id="29313.BHQ16_10580"/>
<dbReference type="AlphaFoldDB" id="A0A375YUG7"/>
<dbReference type="Proteomes" id="UP000252015">
    <property type="component" value="Unassembled WGS sequence"/>
</dbReference>
<keyword evidence="3" id="KW-1185">Reference proteome</keyword>
<reference evidence="2 3" key="1">
    <citation type="submission" date="2018-05" db="EMBL/GenBank/DDBJ databases">
        <authorList>
            <consortium name="IHU Genomes"/>
        </authorList>
    </citation>
    <scope>NUCLEOTIDE SEQUENCE [LARGE SCALE GENOMIC DNA]</scope>
    <source>
        <strain evidence="2 3">P7336</strain>
    </source>
</reference>
<feature type="compositionally biased region" description="Pro residues" evidence="1">
    <location>
        <begin position="95"/>
        <end position="116"/>
    </location>
</feature>
<evidence type="ECO:0000313" key="2">
    <source>
        <dbReference type="EMBL" id="SRX92482.1"/>
    </source>
</evidence>
<proteinExistence type="predicted"/>
<accession>A0A375YUG7</accession>